<dbReference type="CDD" id="cd01744">
    <property type="entry name" value="GATase1_CPSase"/>
    <property type="match status" value="1"/>
</dbReference>
<evidence type="ECO:0000313" key="11">
    <source>
        <dbReference type="EMBL" id="QZT34723.1"/>
    </source>
</evidence>
<evidence type="ECO:0000313" key="13">
    <source>
        <dbReference type="Proteomes" id="UP000825179"/>
    </source>
</evidence>
<dbReference type="PANTHER" id="PTHR43418">
    <property type="entry name" value="MULTIFUNCTIONAL TRYPTOPHAN BIOSYNTHESIS PROTEIN-RELATED"/>
    <property type="match status" value="1"/>
</dbReference>
<keyword evidence="13" id="KW-1185">Reference proteome</keyword>
<name>F5L466_CALTT</name>
<comment type="pathway">
    <text evidence="8">Pyrimidine metabolism; UMP biosynthesis via de novo pathway; (S)-dihydroorotate from bicarbonate: step 1/3.</text>
</comment>
<evidence type="ECO:0000256" key="6">
    <source>
        <dbReference type="ARBA" id="ARBA00022962"/>
    </source>
</evidence>
<dbReference type="SUPFAM" id="SSF52317">
    <property type="entry name" value="Class I glutamine amidotransferase-like"/>
    <property type="match status" value="1"/>
</dbReference>
<comment type="catalytic activity">
    <reaction evidence="7 8">
        <text>hydrogencarbonate + L-glutamine + 2 ATP + H2O = carbamoyl phosphate + L-glutamate + 2 ADP + phosphate + 2 H(+)</text>
        <dbReference type="Rhea" id="RHEA:18633"/>
        <dbReference type="ChEBI" id="CHEBI:15377"/>
        <dbReference type="ChEBI" id="CHEBI:15378"/>
        <dbReference type="ChEBI" id="CHEBI:17544"/>
        <dbReference type="ChEBI" id="CHEBI:29985"/>
        <dbReference type="ChEBI" id="CHEBI:30616"/>
        <dbReference type="ChEBI" id="CHEBI:43474"/>
        <dbReference type="ChEBI" id="CHEBI:58228"/>
        <dbReference type="ChEBI" id="CHEBI:58359"/>
        <dbReference type="ChEBI" id="CHEBI:456216"/>
        <dbReference type="EC" id="6.3.5.5"/>
    </reaction>
</comment>
<evidence type="ECO:0000256" key="4">
    <source>
        <dbReference type="ARBA" id="ARBA00022741"/>
    </source>
</evidence>
<accession>F5L466</accession>
<dbReference type="Proteomes" id="UP000010716">
    <property type="component" value="Unassembled WGS sequence"/>
</dbReference>
<dbReference type="NCBIfam" id="TIGR01368">
    <property type="entry name" value="CPSaseIIsmall"/>
    <property type="match status" value="1"/>
</dbReference>
<evidence type="ECO:0000256" key="8">
    <source>
        <dbReference type="HAMAP-Rule" id="MF_01209"/>
    </source>
</evidence>
<sequence>MPAGYVKLATGEIFKGEVVGQEQPAVGEVVFNTSMTGYQEIMTDPSYAGQIVTFCYPLIGNYGIQLHDNESREPKVAGIIVSELCNAPSHYGAVQSMAQWLQEQGLTALVGVDTRALVKTIRQYGTVQGIIACGSPEEGVKPNVELPPPFTSSYWVDAVSTKEMITYPNSGPHIVLVDLGMKKSILDCLLAAQCQVTVVPYSTTYEQIKALQPDGVVYSNGPGDPVALTPWLEEVRRVTQAYPTLGICLGHQVIALAYGAKTKKMKFGHRGGNHPVKELSTGKVLITPQNHSYVVEEESVDLEQFMVAYQHVNDGTVEGLTHKHLPIYTVQFHPEAHPGPSDTAYIFHTFLQHIQKGGRSAYAFA</sequence>
<dbReference type="Proteomes" id="UP000825179">
    <property type="component" value="Chromosome"/>
</dbReference>
<feature type="binding site" evidence="8">
    <location>
        <position position="293"/>
    </location>
    <ligand>
        <name>L-glutamine</name>
        <dbReference type="ChEBI" id="CHEBI:58359"/>
    </ligand>
</feature>
<dbReference type="GO" id="GO:0005524">
    <property type="term" value="F:ATP binding"/>
    <property type="evidence" value="ECO:0007669"/>
    <property type="project" value="UniProtKB-UniRule"/>
</dbReference>
<feature type="binding site" evidence="8">
    <location>
        <position position="249"/>
    </location>
    <ligand>
        <name>L-glutamine</name>
        <dbReference type="ChEBI" id="CHEBI:58359"/>
    </ligand>
</feature>
<organism evidence="10 12">
    <name type="scientific">Caldalkalibacillus thermarum (strain TA2.A1)</name>
    <dbReference type="NCBI Taxonomy" id="986075"/>
    <lineage>
        <taxon>Bacteria</taxon>
        <taxon>Bacillati</taxon>
        <taxon>Bacillota</taxon>
        <taxon>Bacilli</taxon>
        <taxon>Bacillales</taxon>
        <taxon>Bacillaceae</taxon>
        <taxon>Caldalkalibacillus</taxon>
    </lineage>
</organism>
<evidence type="ECO:0000256" key="5">
    <source>
        <dbReference type="ARBA" id="ARBA00022840"/>
    </source>
</evidence>
<dbReference type="InterPro" id="IPR036480">
    <property type="entry name" value="CarbP_synth_ssu_N_sf"/>
</dbReference>
<dbReference type="PROSITE" id="PS51273">
    <property type="entry name" value="GATASE_TYPE_1"/>
    <property type="match status" value="1"/>
</dbReference>
<feature type="binding site" evidence="8">
    <location>
        <position position="221"/>
    </location>
    <ligand>
        <name>L-glutamine</name>
        <dbReference type="ChEBI" id="CHEBI:58359"/>
    </ligand>
</feature>
<dbReference type="GO" id="GO:0004088">
    <property type="term" value="F:carbamoyl-phosphate synthase (glutamine-hydrolyzing) activity"/>
    <property type="evidence" value="ECO:0007669"/>
    <property type="project" value="UniProtKB-UniRule"/>
</dbReference>
<dbReference type="UniPathway" id="UPA00068">
    <property type="reaction ID" value="UER00171"/>
</dbReference>
<comment type="caution">
    <text evidence="8">Lacks conserved residue(s) required for the propagation of feature annotation.</text>
</comment>
<dbReference type="GO" id="GO:0006526">
    <property type="term" value="P:L-arginine biosynthetic process"/>
    <property type="evidence" value="ECO:0007669"/>
    <property type="project" value="UniProtKB-UniRule"/>
</dbReference>
<feature type="active site" evidence="8">
    <location>
        <position position="335"/>
    </location>
</feature>
<dbReference type="InterPro" id="IPR002474">
    <property type="entry name" value="CarbamoylP_synth_ssu_N"/>
</dbReference>
<reference evidence="11" key="3">
    <citation type="submission" date="2021-08" db="EMBL/GenBank/DDBJ databases">
        <authorList>
            <person name="de Jong S."/>
            <person name="van den Broek M."/>
            <person name="Merkel A."/>
            <person name="de la Torre Cortes P."/>
            <person name="Kalamorz F."/>
            <person name="Cook G."/>
            <person name="van Loosdrecht M."/>
            <person name="McMillan D."/>
        </authorList>
    </citation>
    <scope>NUCLEOTIDE SEQUENCE</scope>
    <source>
        <strain evidence="11">TA2.A1</strain>
    </source>
</reference>
<keyword evidence="6 8" id="KW-0315">Glutamine amidotransferase</keyword>
<evidence type="ECO:0000259" key="9">
    <source>
        <dbReference type="SMART" id="SM01097"/>
    </source>
</evidence>
<comment type="function">
    <text evidence="8">Small subunit of the glutamine-dependent carbamoyl phosphate synthetase (CPSase). CPSase catalyzes the formation of carbamoyl phosphate from the ammonia moiety of glutamine, carbonate, and phosphate donated by ATP, constituting the first step of 2 biosynthetic pathways, one leading to arginine and/or urea and the other to pyrimidine nucleotides. The small subunit (glutamine amidotransferase) binds and cleaves glutamine to supply the large subunit with the substrate ammonia.</text>
</comment>
<dbReference type="Pfam" id="PF00117">
    <property type="entry name" value="GATase"/>
    <property type="match status" value="1"/>
</dbReference>
<dbReference type="Gene3D" id="3.40.50.880">
    <property type="match status" value="1"/>
</dbReference>
<dbReference type="RefSeq" id="WP_007502924.1">
    <property type="nucleotide sequence ID" value="NZ_AFCE01000074.1"/>
</dbReference>
<dbReference type="Gene3D" id="3.50.30.20">
    <property type="entry name" value="Carbamoyl-phosphate synthase small subunit, N-terminal domain"/>
    <property type="match status" value="1"/>
</dbReference>
<feature type="active site" evidence="8">
    <location>
        <position position="333"/>
    </location>
</feature>
<dbReference type="GO" id="GO:0006207">
    <property type="term" value="P:'de novo' pyrimidine nucleobase biosynthetic process"/>
    <property type="evidence" value="ECO:0007669"/>
    <property type="project" value="InterPro"/>
</dbReference>
<dbReference type="NCBIfam" id="NF009475">
    <property type="entry name" value="PRK12838.1"/>
    <property type="match status" value="1"/>
</dbReference>
<dbReference type="OrthoDB" id="9804328at2"/>
<dbReference type="InterPro" id="IPR006274">
    <property type="entry name" value="CarbamoylP_synth_ssu"/>
</dbReference>
<dbReference type="KEGG" id="cthu:HUR95_05305"/>
<comment type="subunit">
    <text evidence="8">Composed of two chains; the small (or glutamine) chain promotes the hydrolysis of glutamine to ammonia, which is used by the large (or ammonia) chain to synthesize carbamoyl phosphate. Tetramer of heterodimers (alpha,beta)4.</text>
</comment>
<comment type="pathway">
    <text evidence="1 8">Amino-acid biosynthesis; L-arginine biosynthesis; carbamoyl phosphate from bicarbonate: step 1/1.</text>
</comment>
<dbReference type="PRINTS" id="PR00096">
    <property type="entry name" value="GATASE"/>
</dbReference>
<dbReference type="InterPro" id="IPR029062">
    <property type="entry name" value="Class_I_gatase-like"/>
</dbReference>
<evidence type="ECO:0000256" key="7">
    <source>
        <dbReference type="ARBA" id="ARBA00048816"/>
    </source>
</evidence>
<feature type="active site" description="Nucleophile" evidence="8">
    <location>
        <position position="248"/>
    </location>
</feature>
<dbReference type="PRINTS" id="PR00099">
    <property type="entry name" value="CPSGATASE"/>
</dbReference>
<dbReference type="AlphaFoldDB" id="F5L466"/>
<feature type="binding site" evidence="8">
    <location>
        <position position="290"/>
    </location>
    <ligand>
        <name>L-glutamine</name>
        <dbReference type="ChEBI" id="CHEBI:58359"/>
    </ligand>
</feature>
<keyword evidence="8" id="KW-0055">Arginine biosynthesis</keyword>
<dbReference type="EC" id="6.3.5.5" evidence="8"/>
<feature type="domain" description="Carbamoyl-phosphate synthase small subunit N-terminal" evidence="9">
    <location>
        <begin position="2"/>
        <end position="132"/>
    </location>
</feature>
<dbReference type="InterPro" id="IPR017926">
    <property type="entry name" value="GATASE"/>
</dbReference>
<feature type="region of interest" description="CPSase" evidence="8">
    <location>
        <begin position="1"/>
        <end position="172"/>
    </location>
</feature>
<keyword evidence="4 8" id="KW-0547">Nucleotide-binding</keyword>
<comment type="catalytic activity">
    <reaction evidence="8">
        <text>L-glutamine + H2O = L-glutamate + NH4(+)</text>
        <dbReference type="Rhea" id="RHEA:15889"/>
        <dbReference type="ChEBI" id="CHEBI:15377"/>
        <dbReference type="ChEBI" id="CHEBI:28938"/>
        <dbReference type="ChEBI" id="CHEBI:29985"/>
        <dbReference type="ChEBI" id="CHEBI:58359"/>
    </reaction>
</comment>
<keyword evidence="3 8" id="KW-0436">Ligase</keyword>
<gene>
    <name evidence="8" type="primary">carA</name>
    <name evidence="10" type="ORF">CathTA2_0578</name>
    <name evidence="11" type="ORF">HUR95_05305</name>
</gene>
<evidence type="ECO:0000313" key="12">
    <source>
        <dbReference type="Proteomes" id="UP000010716"/>
    </source>
</evidence>
<feature type="binding site" evidence="8">
    <location>
        <position position="223"/>
    </location>
    <ligand>
        <name>L-glutamine</name>
        <dbReference type="ChEBI" id="CHEBI:58359"/>
    </ligand>
</feature>
<dbReference type="SUPFAM" id="SSF52021">
    <property type="entry name" value="Carbamoyl phosphate synthetase, small subunit N-terminal domain"/>
    <property type="match status" value="1"/>
</dbReference>
<dbReference type="PANTHER" id="PTHR43418:SF7">
    <property type="entry name" value="CARBAMOYL-PHOSPHATE SYNTHASE SMALL CHAIN"/>
    <property type="match status" value="1"/>
</dbReference>
<evidence type="ECO:0000256" key="1">
    <source>
        <dbReference type="ARBA" id="ARBA00005077"/>
    </source>
</evidence>
<dbReference type="EMBL" id="AFCE01000074">
    <property type="protein sequence ID" value="EGL83876.1"/>
    <property type="molecule type" value="Genomic_DNA"/>
</dbReference>
<dbReference type="Pfam" id="PF00988">
    <property type="entry name" value="CPSase_sm_chain"/>
    <property type="match status" value="1"/>
</dbReference>
<feature type="binding site" evidence="8">
    <location>
        <position position="252"/>
    </location>
    <ligand>
        <name>L-glutamine</name>
        <dbReference type="ChEBI" id="CHEBI:58359"/>
    </ligand>
</feature>
<reference evidence="11 13" key="2">
    <citation type="journal article" date="2020" name="Extremophiles">
        <title>Genomic analysis of Caldalkalibacillus thermarum TA2.A1 reveals aerobic alkaliphilic metabolism and evolutionary hallmarks linking alkaliphilic bacteria and plant life.</title>
        <authorList>
            <person name="de Jong S.I."/>
            <person name="van den Broek M.A."/>
            <person name="Merkel A.Y."/>
            <person name="de la Torre Cortes P."/>
            <person name="Kalamorz F."/>
            <person name="Cook G.M."/>
            <person name="van Loosdrecht M.C.M."/>
            <person name="McMillan D.G.G."/>
        </authorList>
    </citation>
    <scope>NUCLEOTIDE SEQUENCE [LARGE SCALE GENOMIC DNA]</scope>
    <source>
        <strain evidence="11 13">TA2.A1</strain>
    </source>
</reference>
<dbReference type="GO" id="GO:0006541">
    <property type="term" value="P:glutamine metabolic process"/>
    <property type="evidence" value="ECO:0007669"/>
    <property type="project" value="InterPro"/>
</dbReference>
<dbReference type="HAMAP" id="MF_01209">
    <property type="entry name" value="CPSase_S_chain"/>
    <property type="match status" value="1"/>
</dbReference>
<evidence type="ECO:0000313" key="10">
    <source>
        <dbReference type="EMBL" id="EGL83876.1"/>
    </source>
</evidence>
<comment type="similarity">
    <text evidence="2 8">Belongs to the CarA family.</text>
</comment>
<keyword evidence="8" id="KW-0665">Pyrimidine biosynthesis</keyword>
<feature type="binding site" evidence="8">
    <location>
        <position position="46"/>
    </location>
    <ligand>
        <name>L-glutamine</name>
        <dbReference type="ChEBI" id="CHEBI:58359"/>
    </ligand>
</feature>
<dbReference type="PRINTS" id="PR00097">
    <property type="entry name" value="ANTSNTHASEII"/>
</dbReference>
<proteinExistence type="inferred from homology"/>
<protein>
    <recommendedName>
        <fullName evidence="8">Carbamoyl phosphate synthase small chain</fullName>
        <ecNumber evidence="8">6.3.5.5</ecNumber>
    </recommendedName>
    <alternativeName>
        <fullName evidence="8">Carbamoyl phosphate synthetase glutamine chain</fullName>
    </alternativeName>
</protein>
<evidence type="ECO:0000256" key="3">
    <source>
        <dbReference type="ARBA" id="ARBA00022598"/>
    </source>
</evidence>
<dbReference type="eggNOG" id="COG0505">
    <property type="taxonomic scope" value="Bacteria"/>
</dbReference>
<evidence type="ECO:0000256" key="2">
    <source>
        <dbReference type="ARBA" id="ARBA00007800"/>
    </source>
</evidence>
<dbReference type="InterPro" id="IPR035686">
    <property type="entry name" value="CPSase_GATase1"/>
</dbReference>
<dbReference type="EMBL" id="CP082237">
    <property type="protein sequence ID" value="QZT34723.1"/>
    <property type="molecule type" value="Genomic_DNA"/>
</dbReference>
<keyword evidence="8" id="KW-0028">Amino-acid biosynthesis</keyword>
<reference evidence="10 12" key="1">
    <citation type="journal article" date="2011" name="J. Bacteriol.">
        <title>Draft genome sequence of the thermoalkaliphilic Caldalkalibacillus thermarum strain TA2.A1.</title>
        <authorList>
            <person name="Kalamorz F."/>
            <person name="Keis S."/>
            <person name="McMillan D.G."/>
            <person name="Olsson K."/>
            <person name="Stanton J.A."/>
            <person name="Stockwell P."/>
            <person name="Black M.A."/>
            <person name="Klingeman D.M."/>
            <person name="Land M.L."/>
            <person name="Han C.S."/>
            <person name="Martin S.L."/>
            <person name="Becher S.A."/>
            <person name="Peddie C.J."/>
            <person name="Morgan H.W."/>
            <person name="Matthies D."/>
            <person name="Preiss L."/>
            <person name="Meier T."/>
            <person name="Brown S.D."/>
            <person name="Cook G.M."/>
        </authorList>
    </citation>
    <scope>NUCLEOTIDE SEQUENCE [LARGE SCALE GENOMIC DNA]</scope>
    <source>
        <strain evidence="10 12">TA2.A1</strain>
    </source>
</reference>
<dbReference type="UniPathway" id="UPA00070">
    <property type="reaction ID" value="UER00115"/>
</dbReference>
<dbReference type="InterPro" id="IPR050472">
    <property type="entry name" value="Anth_synth/Amidotransfase"/>
</dbReference>
<dbReference type="SMART" id="SM01097">
    <property type="entry name" value="CPSase_sm_chain"/>
    <property type="match status" value="1"/>
</dbReference>
<dbReference type="GO" id="GO:0044205">
    <property type="term" value="P:'de novo' UMP biosynthetic process"/>
    <property type="evidence" value="ECO:0007669"/>
    <property type="project" value="UniProtKB-UniRule"/>
</dbReference>
<keyword evidence="5 8" id="KW-0067">ATP-binding</keyword>